<evidence type="ECO:0000313" key="4">
    <source>
        <dbReference type="Proteomes" id="UP000636709"/>
    </source>
</evidence>
<organism evidence="3 4">
    <name type="scientific">Digitaria exilis</name>
    <dbReference type="NCBI Taxonomy" id="1010633"/>
    <lineage>
        <taxon>Eukaryota</taxon>
        <taxon>Viridiplantae</taxon>
        <taxon>Streptophyta</taxon>
        <taxon>Embryophyta</taxon>
        <taxon>Tracheophyta</taxon>
        <taxon>Spermatophyta</taxon>
        <taxon>Magnoliopsida</taxon>
        <taxon>Liliopsida</taxon>
        <taxon>Poales</taxon>
        <taxon>Poaceae</taxon>
        <taxon>PACMAD clade</taxon>
        <taxon>Panicoideae</taxon>
        <taxon>Panicodae</taxon>
        <taxon>Paniceae</taxon>
        <taxon>Anthephorinae</taxon>
        <taxon>Digitaria</taxon>
    </lineage>
</organism>
<feature type="transmembrane region" description="Helical" evidence="2">
    <location>
        <begin position="175"/>
        <end position="201"/>
    </location>
</feature>
<name>A0A835A9Y8_9POAL</name>
<feature type="region of interest" description="Disordered" evidence="1">
    <location>
        <begin position="43"/>
        <end position="104"/>
    </location>
</feature>
<proteinExistence type="predicted"/>
<dbReference type="Proteomes" id="UP000636709">
    <property type="component" value="Unassembled WGS sequence"/>
</dbReference>
<keyword evidence="2" id="KW-1133">Transmembrane helix</keyword>
<feature type="compositionally biased region" description="Pro residues" evidence="1">
    <location>
        <begin position="75"/>
        <end position="89"/>
    </location>
</feature>
<sequence length="202" mass="19555">MLCYRYFVLVDGLCVPPLADSSTAGAIPATTTGTTLPAAAGTTTAAAAEALQSSSPPATPSAAESTSSSTAPKKFPLPNPGVEPQPVVEPHPGVEPHIGGGGEPYNPAAEVASALPVPTPDELPSGASLGFGDHGEGVLGYGGPGDACCGGPGGYGWFGGPGGFGPGTYGYNGPLYWGAAPVTAANVVVPLLLACVAVAVLA</sequence>
<dbReference type="OrthoDB" id="696411at2759"/>
<feature type="compositionally biased region" description="Low complexity" evidence="1">
    <location>
        <begin position="43"/>
        <end position="72"/>
    </location>
</feature>
<evidence type="ECO:0000313" key="3">
    <source>
        <dbReference type="EMBL" id="KAF8655764.1"/>
    </source>
</evidence>
<evidence type="ECO:0000256" key="1">
    <source>
        <dbReference type="SAM" id="MobiDB-lite"/>
    </source>
</evidence>
<keyword evidence="2" id="KW-0472">Membrane</keyword>
<accession>A0A835A9Y8</accession>
<dbReference type="AlphaFoldDB" id="A0A835A9Y8"/>
<evidence type="ECO:0000256" key="2">
    <source>
        <dbReference type="SAM" id="Phobius"/>
    </source>
</evidence>
<keyword evidence="4" id="KW-1185">Reference proteome</keyword>
<reference evidence="3" key="1">
    <citation type="submission" date="2020-07" db="EMBL/GenBank/DDBJ databases">
        <title>Genome sequence and genetic diversity analysis of an under-domesticated orphan crop, white fonio (Digitaria exilis).</title>
        <authorList>
            <person name="Bennetzen J.L."/>
            <person name="Chen S."/>
            <person name="Ma X."/>
            <person name="Wang X."/>
            <person name="Yssel A.E.J."/>
            <person name="Chaluvadi S.R."/>
            <person name="Johnson M."/>
            <person name="Gangashetty P."/>
            <person name="Hamidou F."/>
            <person name="Sanogo M.D."/>
            <person name="Zwaenepoel A."/>
            <person name="Wallace J."/>
            <person name="Van De Peer Y."/>
            <person name="Van Deynze A."/>
        </authorList>
    </citation>
    <scope>NUCLEOTIDE SEQUENCE</scope>
    <source>
        <tissue evidence="3">Leaves</tissue>
    </source>
</reference>
<keyword evidence="2" id="KW-0812">Transmembrane</keyword>
<comment type="caution">
    <text evidence="3">The sequence shown here is derived from an EMBL/GenBank/DDBJ whole genome shotgun (WGS) entry which is preliminary data.</text>
</comment>
<dbReference type="EMBL" id="JACEFO010002582">
    <property type="protein sequence ID" value="KAF8655764.1"/>
    <property type="molecule type" value="Genomic_DNA"/>
</dbReference>
<gene>
    <name evidence="3" type="ORF">HU200_060924</name>
</gene>
<protein>
    <submittedName>
        <fullName evidence="3">Uncharacterized protein</fullName>
    </submittedName>
</protein>